<keyword evidence="3" id="KW-1185">Reference proteome</keyword>
<dbReference type="EMBL" id="BJMM01000012">
    <property type="protein sequence ID" value="GEB50415.1"/>
    <property type="molecule type" value="Genomic_DNA"/>
</dbReference>
<protein>
    <submittedName>
        <fullName evidence="2">Uncharacterized protein</fullName>
    </submittedName>
</protein>
<feature type="compositionally biased region" description="Basic and acidic residues" evidence="1">
    <location>
        <begin position="166"/>
        <end position="179"/>
    </location>
</feature>
<evidence type="ECO:0000313" key="2">
    <source>
        <dbReference type="EMBL" id="GEB50415.1"/>
    </source>
</evidence>
<feature type="region of interest" description="Disordered" evidence="1">
    <location>
        <begin position="166"/>
        <end position="190"/>
    </location>
</feature>
<proteinExistence type="predicted"/>
<accession>A0A4Y3QYC1</accession>
<sequence>MATDYVSIVHELLAVYRTLREKRDAVLDGYRDKNGEVPPDTHSAYEKARTDMALADSDFLAGAMDYLTEQFGPPLPGDTYTVTYAGPERHDGEQPYAWVVNGHDLADARANLSRLPTFREWFEDQCAWSSGDEAEGAPDICFLAKESHPGVPEWGYYNDLRREQSAELRRQQAEPRAERPAVQQLLAQGA</sequence>
<gene>
    <name evidence="2" type="ORF">SCA03_29660</name>
</gene>
<dbReference type="RefSeq" id="WP_086814116.1">
    <property type="nucleotide sequence ID" value="NZ_BJMM01000012.1"/>
</dbReference>
<dbReference type="OrthoDB" id="4312212at2"/>
<evidence type="ECO:0000256" key="1">
    <source>
        <dbReference type="SAM" id="MobiDB-lite"/>
    </source>
</evidence>
<dbReference type="Proteomes" id="UP000319210">
    <property type="component" value="Unassembled WGS sequence"/>
</dbReference>
<name>A0A4Y3QYC1_STRCI</name>
<comment type="caution">
    <text evidence="2">The sequence shown here is derived from an EMBL/GenBank/DDBJ whole genome shotgun (WGS) entry which is preliminary data.</text>
</comment>
<reference evidence="2 3" key="1">
    <citation type="submission" date="2019-06" db="EMBL/GenBank/DDBJ databases">
        <title>Whole genome shotgun sequence of Streptomyces cacaoi subsp. cacaoi NBRC 12748.</title>
        <authorList>
            <person name="Hosoyama A."/>
            <person name="Uohara A."/>
            <person name="Ohji S."/>
            <person name="Ichikawa N."/>
        </authorList>
    </citation>
    <scope>NUCLEOTIDE SEQUENCE [LARGE SCALE GENOMIC DNA]</scope>
    <source>
        <strain evidence="2 3">NBRC 12748</strain>
    </source>
</reference>
<organism evidence="2 3">
    <name type="scientific">Streptomyces cacaoi</name>
    <dbReference type="NCBI Taxonomy" id="1898"/>
    <lineage>
        <taxon>Bacteria</taxon>
        <taxon>Bacillati</taxon>
        <taxon>Actinomycetota</taxon>
        <taxon>Actinomycetes</taxon>
        <taxon>Kitasatosporales</taxon>
        <taxon>Streptomycetaceae</taxon>
        <taxon>Streptomyces</taxon>
    </lineage>
</organism>
<dbReference type="AlphaFoldDB" id="A0A4Y3QYC1"/>
<evidence type="ECO:0000313" key="3">
    <source>
        <dbReference type="Proteomes" id="UP000319210"/>
    </source>
</evidence>